<dbReference type="EMBL" id="SFCI01002113">
    <property type="protein sequence ID" value="TFY74390.1"/>
    <property type="molecule type" value="Genomic_DNA"/>
</dbReference>
<dbReference type="AlphaFoldDB" id="A0A4Y9ZJN4"/>
<dbReference type="Pfam" id="PF07971">
    <property type="entry name" value="Glyco_hydro_92"/>
    <property type="match status" value="1"/>
</dbReference>
<dbReference type="OrthoDB" id="449263at2759"/>
<keyword evidence="4" id="KW-1185">Reference proteome</keyword>
<sequence length="313" mass="33655">MVRSILTSIIAPIDASCTLSERVHWHCQRWERLPRCYASLWFCKAGADAISSNGQAGSVSGGSPISGITHLHDDGTGGGSSLGNFKILSVYCDISGHGKTCITNETTRALSHGLISVSPDYFSISLAGSISAEMNVMRHAALHHITYHDVFAFGPPALLVDLTSDGMHSFSNGSIHIVKLPSQGHHRHAGKLQPISRASVDWGTAFEVVVKDATVQPPDWNLDGRNGLKSRAALHYVPKDDTTDPTSGGAPDLAASHTLEYAYNDFSIALLANGLGKQDEYAHYLNASRDWENTWDASVENTGFTGSIQAHFT</sequence>
<dbReference type="Gene3D" id="1.20.1610.10">
    <property type="entry name" value="alpha-1,2-mannosidases domains"/>
    <property type="match status" value="1"/>
</dbReference>
<dbReference type="Proteomes" id="UP000298061">
    <property type="component" value="Unassembled WGS sequence"/>
</dbReference>
<reference evidence="3 4" key="1">
    <citation type="submission" date="2019-02" db="EMBL/GenBank/DDBJ databases">
        <title>Genome sequencing of the rare red list fungi Hericium alpestre (H. flagellum).</title>
        <authorList>
            <person name="Buettner E."/>
            <person name="Kellner H."/>
        </authorList>
    </citation>
    <scope>NUCLEOTIDE SEQUENCE [LARGE SCALE GENOMIC DNA]</scope>
    <source>
        <strain evidence="3 4">DSM 108284</strain>
    </source>
</reference>
<dbReference type="PANTHER" id="PTHR12143">
    <property type="entry name" value="PEPTIDE N-GLYCANASE PNGASE -RELATED"/>
    <property type="match status" value="1"/>
</dbReference>
<feature type="domain" description="Glycosyl hydrolase family 92 N-terminal" evidence="2">
    <location>
        <begin position="44"/>
        <end position="178"/>
    </location>
</feature>
<dbReference type="GO" id="GO:0005829">
    <property type="term" value="C:cytosol"/>
    <property type="evidence" value="ECO:0007669"/>
    <property type="project" value="TreeGrafter"/>
</dbReference>
<evidence type="ECO:0000259" key="1">
    <source>
        <dbReference type="Pfam" id="PF07971"/>
    </source>
</evidence>
<comment type="caution">
    <text evidence="3">The sequence shown here is derived from an EMBL/GenBank/DDBJ whole genome shotgun (WGS) entry which is preliminary data.</text>
</comment>
<dbReference type="Pfam" id="PF17678">
    <property type="entry name" value="Glyco_hydro_92N"/>
    <property type="match status" value="1"/>
</dbReference>
<name>A0A4Y9ZJN4_9AGAM</name>
<dbReference type="GO" id="GO:0000224">
    <property type="term" value="F:peptide-N4-(N-acetyl-beta-glucosaminyl)asparagine amidase activity"/>
    <property type="evidence" value="ECO:0007669"/>
    <property type="project" value="TreeGrafter"/>
</dbReference>
<feature type="non-terminal residue" evidence="3">
    <location>
        <position position="313"/>
    </location>
</feature>
<dbReference type="PANTHER" id="PTHR12143:SF42">
    <property type="entry name" value="PUTATIVE SUBFAMILY (AFU_ORTHOLOGUE AFUA_6G13760)-RELATED"/>
    <property type="match status" value="1"/>
</dbReference>
<dbReference type="InterPro" id="IPR050883">
    <property type="entry name" value="PNGase"/>
</dbReference>
<protein>
    <submittedName>
        <fullName evidence="3">Uncharacterized protein</fullName>
    </submittedName>
</protein>
<dbReference type="GO" id="GO:0005634">
    <property type="term" value="C:nucleus"/>
    <property type="evidence" value="ECO:0007669"/>
    <property type="project" value="TreeGrafter"/>
</dbReference>
<evidence type="ECO:0000313" key="4">
    <source>
        <dbReference type="Proteomes" id="UP000298061"/>
    </source>
</evidence>
<organism evidence="3 4">
    <name type="scientific">Hericium alpestre</name>
    <dbReference type="NCBI Taxonomy" id="135208"/>
    <lineage>
        <taxon>Eukaryota</taxon>
        <taxon>Fungi</taxon>
        <taxon>Dikarya</taxon>
        <taxon>Basidiomycota</taxon>
        <taxon>Agaricomycotina</taxon>
        <taxon>Agaricomycetes</taxon>
        <taxon>Russulales</taxon>
        <taxon>Hericiaceae</taxon>
        <taxon>Hericium</taxon>
    </lineage>
</organism>
<dbReference type="InterPro" id="IPR012939">
    <property type="entry name" value="Glyco_hydro_92"/>
</dbReference>
<evidence type="ECO:0000259" key="2">
    <source>
        <dbReference type="Pfam" id="PF17678"/>
    </source>
</evidence>
<proteinExistence type="predicted"/>
<dbReference type="STRING" id="135208.A0A4Y9ZJN4"/>
<dbReference type="InterPro" id="IPR041371">
    <property type="entry name" value="GH92_N"/>
</dbReference>
<accession>A0A4Y9ZJN4</accession>
<evidence type="ECO:0000313" key="3">
    <source>
        <dbReference type="EMBL" id="TFY74390.1"/>
    </source>
</evidence>
<dbReference type="GO" id="GO:0006516">
    <property type="term" value="P:glycoprotein catabolic process"/>
    <property type="evidence" value="ECO:0007669"/>
    <property type="project" value="TreeGrafter"/>
</dbReference>
<gene>
    <name evidence="3" type="ORF">EWM64_g9621</name>
</gene>
<dbReference type="InterPro" id="IPR014718">
    <property type="entry name" value="GH-type_carb-bd"/>
</dbReference>
<feature type="domain" description="Glycosyl hydrolase family 92" evidence="1">
    <location>
        <begin position="200"/>
        <end position="304"/>
    </location>
</feature>
<dbReference type="Gene3D" id="2.70.98.10">
    <property type="match status" value="1"/>
</dbReference>
<dbReference type="GO" id="GO:0030246">
    <property type="term" value="F:carbohydrate binding"/>
    <property type="evidence" value="ECO:0007669"/>
    <property type="project" value="InterPro"/>
</dbReference>